<evidence type="ECO:0000256" key="1">
    <source>
        <dbReference type="SAM" id="MobiDB-lite"/>
    </source>
</evidence>
<dbReference type="AlphaFoldDB" id="J9W3P0"/>
<reference evidence="2" key="3">
    <citation type="submission" date="2014-01" db="EMBL/GenBank/DDBJ databases">
        <title>The Genome Sequence of Cryptococcus neoformans grubii H99.</title>
        <authorList>
            <consortium name="The Broad Institute Genomics Platform"/>
            <person name="Cuomo C."/>
            <person name="Janbon G.J."/>
            <person name="Paulet D."/>
            <person name="Neuveglise C."/>
            <person name="Dietrich F."/>
            <person name="Allen A."/>
            <person name="Stajich J.S."/>
            <person name="Heitman J."/>
            <person name="Kronstad J."/>
            <person name="Walker B."/>
            <person name="Young S.K."/>
            <person name="Zeng Q."/>
            <person name="Gargeya S."/>
            <person name="Fitzgerald M."/>
            <person name="Haas B."/>
            <person name="Abouelleil A."/>
            <person name="Allen A."/>
            <person name="Alvarado L."/>
            <person name="Chapman S.B."/>
            <person name="Gainer-Dewar J."/>
            <person name="Goldberg J."/>
            <person name="Griggs A."/>
            <person name="Gujja S."/>
            <person name="Hansen M."/>
            <person name="Howarth C."/>
            <person name="Imamovic A."/>
            <person name="Ireland A."/>
            <person name="Larimer J."/>
            <person name="McCowan C."/>
            <person name="Murphy C."/>
            <person name="Pearson M.D."/>
            <person name="Poon T."/>
            <person name="Priest M."/>
            <person name="Roberts A.D."/>
            <person name="Saif S."/>
            <person name="Shea T.D."/>
            <person name="Sykes S.N."/>
            <person name="Wortman J."/>
            <person name="Nusbaum C."/>
            <person name="Birren B."/>
        </authorList>
    </citation>
    <scope>NUCLEOTIDE SEQUENCE</scope>
    <source>
        <strain evidence="2">H99</strain>
    </source>
</reference>
<feature type="region of interest" description="Disordered" evidence="1">
    <location>
        <begin position="424"/>
        <end position="448"/>
    </location>
</feature>
<protein>
    <submittedName>
        <fullName evidence="2">Uncharacterized protein</fullName>
    </submittedName>
</protein>
<sequence length="518" mass="54616">MSVAVHPQEDGDCPSFSSAALQILTQDVSSLLSLSLETTASVLHDWFRSSLGIVGFGGDFTPRDRHKPYTEGESGSGLAVVIVGAGEATGQSLTLHLAKSGYTVFPFIPLPSASTSASTSSVAYNDNDNDTLNPPTDALSNILLTWSATRKRLCARTPNHPGAVVPIIVDPEGVSGEMEVGDLADVEEEKKMEEGDMNWTEAGKEGMEKKTKKERCARFAHAGETVRAYIRENELTLISIICVSHTPAAFAQSPSPSPSPAAAAASATTDLLPQDSLVNTPESTLNLVYRTNVLDPVSVVRELSDVLVSPPPGFGRDGDGDGGYRHRGRGKQSQGRVIFINPSPILPGSSPASHVQPPNLTSTSLNSLTSLTTSLCTSTARILRDELSVLGVEVCEVVVGPMWEKPQLARCWGVGVGAGAGVGGEGKKNSFHPARHAPPAPPGPPGSPAPTRLLILSRLWAVDDALLFSSVRRALEDRYPRYRHYAGLSPLVDDLVGAIPGGGVMTGLGRWVVGKVLG</sequence>
<evidence type="ECO:0000313" key="3">
    <source>
        <dbReference type="Proteomes" id="UP000010091"/>
    </source>
</evidence>
<feature type="region of interest" description="Disordered" evidence="1">
    <location>
        <begin position="310"/>
        <end position="333"/>
    </location>
</feature>
<dbReference type="HOGENOM" id="CLU_499667_0_0_1"/>
<dbReference type="OrthoDB" id="2575262at2759"/>
<evidence type="ECO:0000313" key="2">
    <source>
        <dbReference type="EMBL" id="AFR98825.2"/>
    </source>
</evidence>
<organism evidence="2 3">
    <name type="scientific">Cryptococcus neoformans (strain H99 / ATCC 208821 / CBS 10515 / FGSC 9487)</name>
    <name type="common">Cryptococcus neoformans var. grubii serotype A</name>
    <dbReference type="NCBI Taxonomy" id="235443"/>
    <lineage>
        <taxon>Eukaryota</taxon>
        <taxon>Fungi</taxon>
        <taxon>Dikarya</taxon>
        <taxon>Basidiomycota</taxon>
        <taxon>Agaricomycotina</taxon>
        <taxon>Tremellomycetes</taxon>
        <taxon>Tremellales</taxon>
        <taxon>Cryptococcaceae</taxon>
        <taxon>Cryptococcus</taxon>
        <taxon>Cryptococcus neoformans species complex</taxon>
    </lineage>
</organism>
<dbReference type="EMBL" id="CP003833">
    <property type="protein sequence ID" value="AFR98825.2"/>
    <property type="molecule type" value="Genomic_DNA"/>
</dbReference>
<dbReference type="GeneID" id="23888715"/>
<reference evidence="2 3" key="2">
    <citation type="journal article" date="2014" name="PLoS Genet.">
        <title>Analysis of the genome and transcriptome of Cryptococcus neoformans var. grubii reveals complex RNA expression and microevolution leading to virulence attenuation.</title>
        <authorList>
            <person name="Janbon G."/>
            <person name="Ormerod K.L."/>
            <person name="Paulet D."/>
            <person name="Byrnes E.J.III."/>
            <person name="Yadav V."/>
            <person name="Chatterjee G."/>
            <person name="Mullapudi N."/>
            <person name="Hon C.C."/>
            <person name="Billmyre R.B."/>
            <person name="Brunel F."/>
            <person name="Bahn Y.S."/>
            <person name="Chen W."/>
            <person name="Chen Y."/>
            <person name="Chow E.W."/>
            <person name="Coppee J.Y."/>
            <person name="Floyd-Averette A."/>
            <person name="Gaillardin C."/>
            <person name="Gerik K.J."/>
            <person name="Goldberg J."/>
            <person name="Gonzalez-Hilarion S."/>
            <person name="Gujja S."/>
            <person name="Hamlin J.L."/>
            <person name="Hsueh Y.P."/>
            <person name="Ianiri G."/>
            <person name="Jones S."/>
            <person name="Kodira C.D."/>
            <person name="Kozubowski L."/>
            <person name="Lam W."/>
            <person name="Marra M."/>
            <person name="Mesner L.D."/>
            <person name="Mieczkowski P.A."/>
            <person name="Moyrand F."/>
            <person name="Nielsen K."/>
            <person name="Proux C."/>
            <person name="Rossignol T."/>
            <person name="Schein J.E."/>
            <person name="Sun S."/>
            <person name="Wollschlaeger C."/>
            <person name="Wood I.A."/>
            <person name="Zeng Q."/>
            <person name="Neuveglise C."/>
            <person name="Newlon C.S."/>
            <person name="Perfect J.R."/>
            <person name="Lodge J.K."/>
            <person name="Idnurm A."/>
            <person name="Stajich J.E."/>
            <person name="Kronstad J.W."/>
            <person name="Sanyal K."/>
            <person name="Heitman J."/>
            <person name="Fraser J.A."/>
            <person name="Cuomo C.A."/>
            <person name="Dietrich F.S."/>
        </authorList>
    </citation>
    <scope>NUCLEOTIDE SEQUENCE [LARGE SCALE GENOMIC DNA]</scope>
    <source>
        <strain evidence="2">H99</strain>
        <strain evidence="3">H99 / ATCC 208821 / CBS 10515 / FGSC 9487</strain>
    </source>
</reference>
<dbReference type="RefSeq" id="XP_012053738.1">
    <property type="nucleotide sequence ID" value="XM_012198348.1"/>
</dbReference>
<feature type="compositionally biased region" description="Low complexity" evidence="1">
    <location>
        <begin position="249"/>
        <end position="267"/>
    </location>
</feature>
<gene>
    <name evidence="2" type="ORF">CNAG_05397</name>
</gene>
<dbReference type="Proteomes" id="UP000010091">
    <property type="component" value="Chromosome 14"/>
</dbReference>
<reference evidence="2" key="1">
    <citation type="submission" date="2012-09" db="EMBL/GenBank/DDBJ databases">
        <authorList>
            <consortium name="The Broad Institute Genome Sequencing Platform"/>
            <person name="Birren B."/>
            <person name="Cuomo C."/>
            <person name="Gargeya S."/>
            <person name="Jaffe D."/>
            <person name="Young S.K."/>
            <person name="Wortman J."/>
            <person name="Zeng Q."/>
            <person name="Alvarado L."/>
            <person name="Dietrich F."/>
            <person name="Allen A."/>
            <person name="Stajich J.E."/>
            <person name="Heitman J."/>
            <person name="Kronstad J."/>
        </authorList>
    </citation>
    <scope>NUCLEOTIDE SEQUENCE</scope>
    <source>
        <strain evidence="2">H99</strain>
    </source>
</reference>
<feature type="region of interest" description="Disordered" evidence="1">
    <location>
        <begin position="249"/>
        <end position="268"/>
    </location>
</feature>
<accession>J9W3P0</accession>
<dbReference type="RefSeq" id="XP_012053592.1">
    <property type="nucleotide sequence ID" value="XM_012198202.1"/>
</dbReference>
<name>J9W3P0_CRYN9</name>
<keyword evidence="3" id="KW-1185">Reference proteome</keyword>
<dbReference type="KEGG" id="cng:CNAG_05397"/>
<dbReference type="EMBL" id="CP003833">
    <property type="protein sequence ID" value="AGV14852.1"/>
    <property type="molecule type" value="Genomic_DNA"/>
</dbReference>
<feature type="compositionally biased region" description="Pro residues" evidence="1">
    <location>
        <begin position="436"/>
        <end position="448"/>
    </location>
</feature>
<dbReference type="VEuPathDB" id="FungiDB:CNAG_05397"/>
<proteinExistence type="predicted"/>